<keyword evidence="4" id="KW-1185">Reference proteome</keyword>
<sequence length="289" mass="32640">MNKIADTSKAPIFMNISHKCKNNYTTSIHLPYGAGSADSRTILLNSVASLIRSCSVLVVGPHPENNCKDKCITAFVVEIFNFQQTRSFCRGGGILLKSDSKEFADVSADICANHSKNEYEHLIHAYLIHTRRFTMDINFVEFAGSIKMIATSAKYLSNYGNCTKNEIYCVLKGETFCIDKFLECDGNNNCGTPNHGDEYCTNLHVQDNMLFIIIYGTFLAVVVIFIFVQILRQCVPSVPNHFFIFNEDQEYNFVLTSQSLPPLQIRTIPENKHTDRPQRSSKATDTQIY</sequence>
<dbReference type="EMBL" id="JALNTZ010000004">
    <property type="protein sequence ID" value="KAJ3654528.1"/>
    <property type="molecule type" value="Genomic_DNA"/>
</dbReference>
<gene>
    <name evidence="3" type="ORF">Zmor_013710</name>
</gene>
<evidence type="ECO:0000313" key="3">
    <source>
        <dbReference type="EMBL" id="KAJ3654528.1"/>
    </source>
</evidence>
<organism evidence="3 4">
    <name type="scientific">Zophobas morio</name>
    <dbReference type="NCBI Taxonomy" id="2755281"/>
    <lineage>
        <taxon>Eukaryota</taxon>
        <taxon>Metazoa</taxon>
        <taxon>Ecdysozoa</taxon>
        <taxon>Arthropoda</taxon>
        <taxon>Hexapoda</taxon>
        <taxon>Insecta</taxon>
        <taxon>Pterygota</taxon>
        <taxon>Neoptera</taxon>
        <taxon>Endopterygota</taxon>
        <taxon>Coleoptera</taxon>
        <taxon>Polyphaga</taxon>
        <taxon>Cucujiformia</taxon>
        <taxon>Tenebrionidae</taxon>
        <taxon>Zophobas</taxon>
    </lineage>
</organism>
<feature type="transmembrane region" description="Helical" evidence="2">
    <location>
        <begin position="209"/>
        <end position="231"/>
    </location>
</feature>
<dbReference type="Proteomes" id="UP001168821">
    <property type="component" value="Unassembled WGS sequence"/>
</dbReference>
<accession>A0AA38IG15</accession>
<dbReference type="AlphaFoldDB" id="A0AA38IG15"/>
<evidence type="ECO:0000256" key="1">
    <source>
        <dbReference type="SAM" id="MobiDB-lite"/>
    </source>
</evidence>
<keyword evidence="2" id="KW-0472">Membrane</keyword>
<protein>
    <recommendedName>
        <fullName evidence="5">CUB domain-containing protein</fullName>
    </recommendedName>
</protein>
<name>A0AA38IG15_9CUCU</name>
<keyword evidence="2" id="KW-0812">Transmembrane</keyword>
<feature type="compositionally biased region" description="Polar residues" evidence="1">
    <location>
        <begin position="280"/>
        <end position="289"/>
    </location>
</feature>
<evidence type="ECO:0000313" key="4">
    <source>
        <dbReference type="Proteomes" id="UP001168821"/>
    </source>
</evidence>
<reference evidence="3" key="1">
    <citation type="journal article" date="2023" name="G3 (Bethesda)">
        <title>Whole genome assemblies of Zophobas morio and Tenebrio molitor.</title>
        <authorList>
            <person name="Kaur S."/>
            <person name="Stinson S.A."/>
            <person name="diCenzo G.C."/>
        </authorList>
    </citation>
    <scope>NUCLEOTIDE SEQUENCE</scope>
    <source>
        <strain evidence="3">QUZm001</strain>
    </source>
</reference>
<evidence type="ECO:0000256" key="2">
    <source>
        <dbReference type="SAM" id="Phobius"/>
    </source>
</evidence>
<comment type="caution">
    <text evidence="3">The sequence shown here is derived from an EMBL/GenBank/DDBJ whole genome shotgun (WGS) entry which is preliminary data.</text>
</comment>
<feature type="region of interest" description="Disordered" evidence="1">
    <location>
        <begin position="266"/>
        <end position="289"/>
    </location>
</feature>
<proteinExistence type="predicted"/>
<keyword evidence="2" id="KW-1133">Transmembrane helix</keyword>
<feature type="compositionally biased region" description="Basic and acidic residues" evidence="1">
    <location>
        <begin position="269"/>
        <end position="278"/>
    </location>
</feature>
<evidence type="ECO:0008006" key="5">
    <source>
        <dbReference type="Google" id="ProtNLM"/>
    </source>
</evidence>